<dbReference type="SUPFAM" id="SSF55729">
    <property type="entry name" value="Acyl-CoA N-acyltransferases (Nat)"/>
    <property type="match status" value="1"/>
</dbReference>
<protein>
    <submittedName>
        <fullName evidence="2">RimJ/RimL family protein N-acetyltransferase</fullName>
    </submittedName>
</protein>
<dbReference type="GO" id="GO:0016747">
    <property type="term" value="F:acyltransferase activity, transferring groups other than amino-acyl groups"/>
    <property type="evidence" value="ECO:0007669"/>
    <property type="project" value="InterPro"/>
</dbReference>
<gene>
    <name evidence="2" type="ORF">GGQ98_002244</name>
</gene>
<name>A0A7W7F9F9_9SPHN</name>
<dbReference type="Pfam" id="PF00583">
    <property type="entry name" value="Acetyltransf_1"/>
    <property type="match status" value="1"/>
</dbReference>
<accession>A0A7W7F9F9</accession>
<dbReference type="AlphaFoldDB" id="A0A7W7F9F9"/>
<dbReference type="Proteomes" id="UP000566324">
    <property type="component" value="Unassembled WGS sequence"/>
</dbReference>
<keyword evidence="2" id="KW-0808">Transferase</keyword>
<dbReference type="PROSITE" id="PS51186">
    <property type="entry name" value="GNAT"/>
    <property type="match status" value="1"/>
</dbReference>
<reference evidence="2 3" key="1">
    <citation type="submission" date="2020-08" db="EMBL/GenBank/DDBJ databases">
        <title>Genomic Encyclopedia of Type Strains, Phase IV (KMG-IV): sequencing the most valuable type-strain genomes for metagenomic binning, comparative biology and taxonomic classification.</title>
        <authorList>
            <person name="Goeker M."/>
        </authorList>
    </citation>
    <scope>NUCLEOTIDE SEQUENCE [LARGE SCALE GENOMIC DNA]</scope>
    <source>
        <strain evidence="2 3">DSM 17328</strain>
    </source>
</reference>
<evidence type="ECO:0000259" key="1">
    <source>
        <dbReference type="PROSITE" id="PS51186"/>
    </source>
</evidence>
<dbReference type="EMBL" id="JACHNZ010000024">
    <property type="protein sequence ID" value="MBB4632618.1"/>
    <property type="molecule type" value="Genomic_DNA"/>
</dbReference>
<evidence type="ECO:0000313" key="3">
    <source>
        <dbReference type="Proteomes" id="UP000566324"/>
    </source>
</evidence>
<feature type="domain" description="N-acetyltransferase" evidence="1">
    <location>
        <begin position="41"/>
        <end position="214"/>
    </location>
</feature>
<evidence type="ECO:0000313" key="2">
    <source>
        <dbReference type="EMBL" id="MBB4632618.1"/>
    </source>
</evidence>
<sequence>MSDKGVLAKIARQPVVVRLWSDHTLHLFAADAPGAGAPDTLDIRINDMAHVERFEQTEPWQSRDDFIAAARQRIETGTSLLFSVAHADGPLLGFGIAQPNARETLYTHVGQRVLWPERTATMFGGYIHPMARGRGLHTALQTARIHYLVGTLGMRWVVSAVVSDNAAALASAGKTNAHPVAILNTRRRLGRARMTARRLDPAFDAKFVDAQQEDAAA</sequence>
<comment type="caution">
    <text evidence="2">The sequence shown here is derived from an EMBL/GenBank/DDBJ whole genome shotgun (WGS) entry which is preliminary data.</text>
</comment>
<organism evidence="2 3">
    <name type="scientific">Sphingosinicella soli</name>
    <dbReference type="NCBI Taxonomy" id="333708"/>
    <lineage>
        <taxon>Bacteria</taxon>
        <taxon>Pseudomonadati</taxon>
        <taxon>Pseudomonadota</taxon>
        <taxon>Alphaproteobacteria</taxon>
        <taxon>Sphingomonadales</taxon>
        <taxon>Sphingosinicellaceae</taxon>
        <taxon>Sphingosinicella</taxon>
    </lineage>
</organism>
<dbReference type="RefSeq" id="WP_184069482.1">
    <property type="nucleotide sequence ID" value="NZ_JACHNZ010000024.1"/>
</dbReference>
<dbReference type="InterPro" id="IPR016181">
    <property type="entry name" value="Acyl_CoA_acyltransferase"/>
</dbReference>
<keyword evidence="3" id="KW-1185">Reference proteome</keyword>
<dbReference type="InterPro" id="IPR000182">
    <property type="entry name" value="GNAT_dom"/>
</dbReference>
<proteinExistence type="predicted"/>
<dbReference type="Gene3D" id="3.40.630.30">
    <property type="match status" value="1"/>
</dbReference>